<dbReference type="OrthoDB" id="2565191at2759"/>
<accession>A0A9P8TPK8</accession>
<dbReference type="AlphaFoldDB" id="A0A9P8TPK8"/>
<keyword evidence="3" id="KW-1185">Reference proteome</keyword>
<protein>
    <submittedName>
        <fullName evidence="2">Uncharacterized protein</fullName>
    </submittedName>
</protein>
<gene>
    <name evidence="2" type="ORF">WICPIJ_002676</name>
</gene>
<dbReference type="EMBL" id="JAEUBG010001462">
    <property type="protein sequence ID" value="KAH3686314.1"/>
    <property type="molecule type" value="Genomic_DNA"/>
</dbReference>
<evidence type="ECO:0000256" key="1">
    <source>
        <dbReference type="SAM" id="MobiDB-lite"/>
    </source>
</evidence>
<dbReference type="PANTHER" id="PTHR28054">
    <property type="entry name" value="RNA POLYMERASE I-SPECIFIC TRANSCRIPTION INITIATION FACTOR RRN10"/>
    <property type="match status" value="1"/>
</dbReference>
<feature type="region of interest" description="Disordered" evidence="1">
    <location>
        <begin position="146"/>
        <end position="252"/>
    </location>
</feature>
<feature type="compositionally biased region" description="Acidic residues" evidence="1">
    <location>
        <begin position="217"/>
        <end position="226"/>
    </location>
</feature>
<evidence type="ECO:0000313" key="3">
    <source>
        <dbReference type="Proteomes" id="UP000774326"/>
    </source>
</evidence>
<dbReference type="InterPro" id="IPR022793">
    <property type="entry name" value="Rrn10"/>
</dbReference>
<reference evidence="2" key="2">
    <citation type="submission" date="2021-01" db="EMBL/GenBank/DDBJ databases">
        <authorList>
            <person name="Schikora-Tamarit M.A."/>
        </authorList>
    </citation>
    <scope>NUCLEOTIDE SEQUENCE</scope>
    <source>
        <strain evidence="2">CBS2887</strain>
    </source>
</reference>
<dbReference type="GO" id="GO:0006360">
    <property type="term" value="P:transcription by RNA polymerase I"/>
    <property type="evidence" value="ECO:0007669"/>
    <property type="project" value="InterPro"/>
</dbReference>
<reference evidence="2" key="1">
    <citation type="journal article" date="2021" name="Open Biol.">
        <title>Shared evolutionary footprints suggest mitochondrial oxidative damage underlies multiple complex I losses in fungi.</title>
        <authorList>
            <person name="Schikora-Tamarit M.A."/>
            <person name="Marcet-Houben M."/>
            <person name="Nosek J."/>
            <person name="Gabaldon T."/>
        </authorList>
    </citation>
    <scope>NUCLEOTIDE SEQUENCE</scope>
    <source>
        <strain evidence="2">CBS2887</strain>
    </source>
</reference>
<proteinExistence type="predicted"/>
<comment type="caution">
    <text evidence="2">The sequence shown here is derived from an EMBL/GenBank/DDBJ whole genome shotgun (WGS) entry which is preliminary data.</text>
</comment>
<dbReference type="Proteomes" id="UP000774326">
    <property type="component" value="Unassembled WGS sequence"/>
</dbReference>
<dbReference type="PANTHER" id="PTHR28054:SF1">
    <property type="entry name" value="RNA POLYMERASE I-SPECIFIC TRANSCRIPTION INITIATION FACTOR RRN10"/>
    <property type="match status" value="1"/>
</dbReference>
<feature type="compositionally biased region" description="Basic residues" evidence="1">
    <location>
        <begin position="159"/>
        <end position="175"/>
    </location>
</feature>
<name>A0A9P8TPK8_WICPI</name>
<feature type="compositionally biased region" description="Acidic residues" evidence="1">
    <location>
        <begin position="233"/>
        <end position="252"/>
    </location>
</feature>
<sequence>MNLKSYYKRTIFSAINQEESVQPKRTSDDYARIPFNRFDKSVPSPDEVLLQMKNAPKLIPVKERNEKGLEDLPDSDLLEALHYYYSRNFVREGLTVNPFERQMDESALLALGMIVEQMVEEFVAKDGYFQHAVDEYEQKIIDTRKNASGKTKLAAKSQSKVHKKPHTRRTKKSIKHSGNQTDDEQSQSDISESENSRDQEAEEEDTSTLNISTDHEELIDESDIDQDSSSSEESSDNIDDFYDAEEEPSEED</sequence>
<organism evidence="2 3">
    <name type="scientific">Wickerhamomyces pijperi</name>
    <name type="common">Yeast</name>
    <name type="synonym">Pichia pijperi</name>
    <dbReference type="NCBI Taxonomy" id="599730"/>
    <lineage>
        <taxon>Eukaryota</taxon>
        <taxon>Fungi</taxon>
        <taxon>Dikarya</taxon>
        <taxon>Ascomycota</taxon>
        <taxon>Saccharomycotina</taxon>
        <taxon>Saccharomycetes</taxon>
        <taxon>Phaffomycetales</taxon>
        <taxon>Wickerhamomycetaceae</taxon>
        <taxon>Wickerhamomyces</taxon>
    </lineage>
</organism>
<evidence type="ECO:0000313" key="2">
    <source>
        <dbReference type="EMBL" id="KAH3686314.1"/>
    </source>
</evidence>